<feature type="region of interest" description="Disordered" evidence="4">
    <location>
        <begin position="405"/>
        <end position="463"/>
    </location>
</feature>
<dbReference type="Gene3D" id="3.10.580.10">
    <property type="entry name" value="CBS-domain"/>
    <property type="match status" value="2"/>
</dbReference>
<dbReference type="SMART" id="SM00116">
    <property type="entry name" value="CBS"/>
    <property type="match status" value="2"/>
</dbReference>
<dbReference type="GO" id="GO:0004865">
    <property type="term" value="F:protein serine/threonine phosphatase inhibitor activity"/>
    <property type="evidence" value="ECO:0007669"/>
    <property type="project" value="TreeGrafter"/>
</dbReference>
<feature type="compositionally biased region" description="Polar residues" evidence="4">
    <location>
        <begin position="31"/>
        <end position="48"/>
    </location>
</feature>
<dbReference type="PANTHER" id="PTHR13780:SF36">
    <property type="entry name" value="CBS DOMAIN-CONTAINING PROTEIN"/>
    <property type="match status" value="1"/>
</dbReference>
<name>A0A6A6PPQ0_9PEZI</name>
<evidence type="ECO:0000256" key="1">
    <source>
        <dbReference type="ARBA" id="ARBA00022737"/>
    </source>
</evidence>
<keyword evidence="2 3" id="KW-0129">CBS domain</keyword>
<dbReference type="RefSeq" id="XP_033588465.1">
    <property type="nucleotide sequence ID" value="XM_033735541.1"/>
</dbReference>
<reference evidence="6" key="1">
    <citation type="journal article" date="2020" name="Stud. Mycol.">
        <title>101 Dothideomycetes genomes: a test case for predicting lifestyles and emergence of pathogens.</title>
        <authorList>
            <person name="Haridas S."/>
            <person name="Albert R."/>
            <person name="Binder M."/>
            <person name="Bloem J."/>
            <person name="Labutti K."/>
            <person name="Salamov A."/>
            <person name="Andreopoulos B."/>
            <person name="Baker S."/>
            <person name="Barry K."/>
            <person name="Bills G."/>
            <person name="Bluhm B."/>
            <person name="Cannon C."/>
            <person name="Castanera R."/>
            <person name="Culley D."/>
            <person name="Daum C."/>
            <person name="Ezra D."/>
            <person name="Gonzalez J."/>
            <person name="Henrissat B."/>
            <person name="Kuo A."/>
            <person name="Liang C."/>
            <person name="Lipzen A."/>
            <person name="Lutzoni F."/>
            <person name="Magnuson J."/>
            <person name="Mondo S."/>
            <person name="Nolan M."/>
            <person name="Ohm R."/>
            <person name="Pangilinan J."/>
            <person name="Park H.-J."/>
            <person name="Ramirez L."/>
            <person name="Alfaro M."/>
            <person name="Sun H."/>
            <person name="Tritt A."/>
            <person name="Yoshinaga Y."/>
            <person name="Zwiers L.-H."/>
            <person name="Turgeon B."/>
            <person name="Goodwin S."/>
            <person name="Spatafora J."/>
            <person name="Crous P."/>
            <person name="Grigoriev I."/>
        </authorList>
    </citation>
    <scope>NUCLEOTIDE SEQUENCE</scope>
    <source>
        <strain evidence="6">CBS 113389</strain>
    </source>
</reference>
<dbReference type="Pfam" id="PF00571">
    <property type="entry name" value="CBS"/>
    <property type="match status" value="1"/>
</dbReference>
<feature type="region of interest" description="Disordered" evidence="4">
    <location>
        <begin position="495"/>
        <end position="550"/>
    </location>
</feature>
<evidence type="ECO:0000259" key="5">
    <source>
        <dbReference type="PROSITE" id="PS51371"/>
    </source>
</evidence>
<sequence length="550" mass="59117">MAPPSQPPNETSHPPSSSNHISPTREPPSLQPVTSGSSAVSSPTTTPIHSPHKLPASPRLSHRSLLAENIRQGPPSPRAQRTQSFSEAALTELLMQPSMSKANGVADERFKGRDWRTIQVHEIIDPVEARFVELDTDIEQTTKLLIRSGSPNVVLVRESRTTRTVLDLFGYDELMAYLLLVLGITHSDELATQLAKRARAGEVLPLRDVFDHLGQREPPTFLHSTASLMQAMEVLGSGLHRVVICKEGTSEAIGVLSQLRLVRFFWEHHTNFATTEPLYSRTLHDLEIGAKVVVAINGDKPLADALRLMHEEGITSLPVLDNQNNVVGNISHVDTRLLTDTSAIPLLGQSCIHFIGVILSERGVQDGKDAFPVFHVTPHSTLAHTVAKLCATLAHRVWIVQAPSPSGSVPPSPGPGIHHVPPFSIGSPSHAPAPARSGSVSESVPGPMSGHLGTGTNPSTNAVSAAQLPGAAMSGRLSGVVSLTDVLNLLARASGLSPRDPDETRRRRRRSSSGSARVMGESNPDLLRSSGEILRSRQERSASRGSVGRR</sequence>
<evidence type="ECO:0000313" key="7">
    <source>
        <dbReference type="Proteomes" id="UP000799767"/>
    </source>
</evidence>
<dbReference type="SUPFAM" id="SSF54631">
    <property type="entry name" value="CBS-domain pair"/>
    <property type="match status" value="2"/>
</dbReference>
<evidence type="ECO:0000256" key="3">
    <source>
        <dbReference type="PROSITE-ProRule" id="PRU00703"/>
    </source>
</evidence>
<organism evidence="6 7">
    <name type="scientific">Neohortaea acidophila</name>
    <dbReference type="NCBI Taxonomy" id="245834"/>
    <lineage>
        <taxon>Eukaryota</taxon>
        <taxon>Fungi</taxon>
        <taxon>Dikarya</taxon>
        <taxon>Ascomycota</taxon>
        <taxon>Pezizomycotina</taxon>
        <taxon>Dothideomycetes</taxon>
        <taxon>Dothideomycetidae</taxon>
        <taxon>Mycosphaerellales</taxon>
        <taxon>Teratosphaeriaceae</taxon>
        <taxon>Neohortaea</taxon>
    </lineage>
</organism>
<dbReference type="PANTHER" id="PTHR13780">
    <property type="entry name" value="AMP-ACTIVATED PROTEIN KINASE, GAMMA REGULATORY SUBUNIT"/>
    <property type="match status" value="1"/>
</dbReference>
<feature type="region of interest" description="Disordered" evidence="4">
    <location>
        <begin position="1"/>
        <end position="59"/>
    </location>
</feature>
<evidence type="ECO:0000256" key="4">
    <source>
        <dbReference type="SAM" id="MobiDB-lite"/>
    </source>
</evidence>
<dbReference type="InterPro" id="IPR050511">
    <property type="entry name" value="AMPK_gamma/SDS23_families"/>
</dbReference>
<feature type="compositionally biased region" description="Low complexity" evidence="4">
    <location>
        <begin position="12"/>
        <end position="22"/>
    </location>
</feature>
<keyword evidence="7" id="KW-1185">Reference proteome</keyword>
<feature type="compositionally biased region" description="Polar residues" evidence="4">
    <location>
        <begin position="454"/>
        <end position="463"/>
    </location>
</feature>
<dbReference type="CDD" id="cd02205">
    <property type="entry name" value="CBS_pair_SF"/>
    <property type="match status" value="1"/>
</dbReference>
<proteinExistence type="predicted"/>
<dbReference type="InterPro" id="IPR046342">
    <property type="entry name" value="CBS_dom_sf"/>
</dbReference>
<dbReference type="GO" id="GO:0042149">
    <property type="term" value="P:cellular response to glucose starvation"/>
    <property type="evidence" value="ECO:0007669"/>
    <property type="project" value="TreeGrafter"/>
</dbReference>
<gene>
    <name evidence="6" type="ORF">BDY17DRAFT_311525</name>
</gene>
<feature type="domain" description="CBS" evidence="5">
    <location>
        <begin position="289"/>
        <end position="346"/>
    </location>
</feature>
<dbReference type="AlphaFoldDB" id="A0A6A6PPQ0"/>
<evidence type="ECO:0000313" key="6">
    <source>
        <dbReference type="EMBL" id="KAF2481895.1"/>
    </source>
</evidence>
<protein>
    <recommendedName>
        <fullName evidence="5">CBS domain-containing protein</fullName>
    </recommendedName>
</protein>
<dbReference type="PROSITE" id="PS51371">
    <property type="entry name" value="CBS"/>
    <property type="match status" value="1"/>
</dbReference>
<dbReference type="InterPro" id="IPR000644">
    <property type="entry name" value="CBS_dom"/>
</dbReference>
<dbReference type="Proteomes" id="UP000799767">
    <property type="component" value="Unassembled WGS sequence"/>
</dbReference>
<accession>A0A6A6PPQ0</accession>
<dbReference type="GeneID" id="54476543"/>
<keyword evidence="1" id="KW-0677">Repeat</keyword>
<dbReference type="EMBL" id="MU001637">
    <property type="protein sequence ID" value="KAF2481895.1"/>
    <property type="molecule type" value="Genomic_DNA"/>
</dbReference>
<evidence type="ECO:0000256" key="2">
    <source>
        <dbReference type="ARBA" id="ARBA00023122"/>
    </source>
</evidence>
<dbReference type="OrthoDB" id="449052at2759"/>